<sequence length="387" mass="39651">MPGPRRALSLLVPLVTAVALAGVPATAVADTARTPDTAELQAALSDLVRQPGGPPGAIVTLGRDGDLDVLTAGVADLATGRPPAAGDAVRVASVAKAFTAATVLTLVSRGVLSLDDPVGTWRPDLPPAWQPVTLRQLLGHTSGIPDFSRSEAFVDALLASLQDPPPPRELLSHAEDEPLLFAPGSEYRYSNSDNVVAGLVVEAATGRPYAEVLAALVLRPAGLRATGLPAGSDLPSPYLHGYDVSEQPPEDVSTAIAAGWSWASGGIVSTPADLARFIGAHVRGDLTDPETRAEQLTVRPGSSEPPGPGENSAGLGVFRYDTRCGTVFGHTGNTAGYTQFAAATADGARTVTVSVTGQLTPAGAPELFPHLRAVFELATCAAVAGHR</sequence>
<dbReference type="Proteomes" id="UP000199416">
    <property type="component" value="Unassembled WGS sequence"/>
</dbReference>
<evidence type="ECO:0000313" key="4">
    <source>
        <dbReference type="Proteomes" id="UP000199416"/>
    </source>
</evidence>
<reference evidence="4" key="1">
    <citation type="submission" date="2016-10" db="EMBL/GenBank/DDBJ databases">
        <authorList>
            <person name="Varghese N."/>
            <person name="Submissions S."/>
        </authorList>
    </citation>
    <scope>NUCLEOTIDE SEQUENCE [LARGE SCALE GENOMIC DNA]</scope>
    <source>
        <strain evidence="4">DSM 45421</strain>
    </source>
</reference>
<keyword evidence="1" id="KW-0732">Signal</keyword>
<dbReference type="AlphaFoldDB" id="A0A1G6MMU1"/>
<keyword evidence="3" id="KW-0378">Hydrolase</keyword>
<dbReference type="InterPro" id="IPR001466">
    <property type="entry name" value="Beta-lactam-related"/>
</dbReference>
<dbReference type="RefSeq" id="WP_091365820.1">
    <property type="nucleotide sequence ID" value="NZ_FMZF01000002.1"/>
</dbReference>
<name>A0A1G6MMU1_9ACTN</name>
<dbReference type="EMBL" id="FMZF01000002">
    <property type="protein sequence ID" value="SDC56830.1"/>
    <property type="molecule type" value="Genomic_DNA"/>
</dbReference>
<dbReference type="Gene3D" id="3.40.710.10">
    <property type="entry name" value="DD-peptidase/beta-lactamase superfamily"/>
    <property type="match status" value="1"/>
</dbReference>
<protein>
    <submittedName>
        <fullName evidence="3">D-alanyl-D-alanine carboxypeptidase</fullName>
    </submittedName>
</protein>
<dbReference type="Pfam" id="PF00144">
    <property type="entry name" value="Beta-lactamase"/>
    <property type="match status" value="1"/>
</dbReference>
<gene>
    <name evidence="3" type="ORF">SAMN05660690_1940</name>
</gene>
<dbReference type="InterPro" id="IPR012338">
    <property type="entry name" value="Beta-lactam/transpept-like"/>
</dbReference>
<keyword evidence="3" id="KW-0121">Carboxypeptidase</keyword>
<organism evidence="3 4">
    <name type="scientific">Geodermatophilus telluris</name>
    <dbReference type="NCBI Taxonomy" id="1190417"/>
    <lineage>
        <taxon>Bacteria</taxon>
        <taxon>Bacillati</taxon>
        <taxon>Actinomycetota</taxon>
        <taxon>Actinomycetes</taxon>
        <taxon>Geodermatophilales</taxon>
        <taxon>Geodermatophilaceae</taxon>
        <taxon>Geodermatophilus</taxon>
    </lineage>
</organism>
<dbReference type="PANTHER" id="PTHR46825:SF7">
    <property type="entry name" value="D-ALANYL-D-ALANINE CARBOXYPEPTIDASE"/>
    <property type="match status" value="1"/>
</dbReference>
<feature type="chain" id="PRO_5038375511" evidence="1">
    <location>
        <begin position="22"/>
        <end position="387"/>
    </location>
</feature>
<dbReference type="InterPro" id="IPR050491">
    <property type="entry name" value="AmpC-like"/>
</dbReference>
<dbReference type="STRING" id="1190417.SAMN05660690_1940"/>
<dbReference type="PANTHER" id="PTHR46825">
    <property type="entry name" value="D-ALANYL-D-ALANINE-CARBOXYPEPTIDASE/ENDOPEPTIDASE AMPH"/>
    <property type="match status" value="1"/>
</dbReference>
<dbReference type="GO" id="GO:0004180">
    <property type="term" value="F:carboxypeptidase activity"/>
    <property type="evidence" value="ECO:0007669"/>
    <property type="project" value="UniProtKB-KW"/>
</dbReference>
<dbReference type="OrthoDB" id="5177574at2"/>
<accession>A0A1G6MMU1</accession>
<feature type="signal peptide" evidence="1">
    <location>
        <begin position="1"/>
        <end position="21"/>
    </location>
</feature>
<feature type="domain" description="Beta-lactamase-related" evidence="2">
    <location>
        <begin position="46"/>
        <end position="366"/>
    </location>
</feature>
<keyword evidence="4" id="KW-1185">Reference proteome</keyword>
<evidence type="ECO:0000256" key="1">
    <source>
        <dbReference type="SAM" id="SignalP"/>
    </source>
</evidence>
<keyword evidence="3" id="KW-0645">Protease</keyword>
<proteinExistence type="predicted"/>
<dbReference type="SUPFAM" id="SSF56601">
    <property type="entry name" value="beta-lactamase/transpeptidase-like"/>
    <property type="match status" value="1"/>
</dbReference>
<evidence type="ECO:0000313" key="3">
    <source>
        <dbReference type="EMBL" id="SDC56830.1"/>
    </source>
</evidence>
<evidence type="ECO:0000259" key="2">
    <source>
        <dbReference type="Pfam" id="PF00144"/>
    </source>
</evidence>